<proteinExistence type="predicted"/>
<reference evidence="1 2" key="1">
    <citation type="submission" date="2019-07" db="EMBL/GenBank/DDBJ databases">
        <title>Whole genome shotgun sequence of Chitinophaga cymbidii NBRC 109752.</title>
        <authorList>
            <person name="Hosoyama A."/>
            <person name="Uohara A."/>
            <person name="Ohji S."/>
            <person name="Ichikawa N."/>
        </authorList>
    </citation>
    <scope>NUCLEOTIDE SEQUENCE [LARGE SCALE GENOMIC DNA]</scope>
    <source>
        <strain evidence="1 2">NBRC 109752</strain>
    </source>
</reference>
<protein>
    <submittedName>
        <fullName evidence="1">Uncharacterized protein</fullName>
    </submittedName>
</protein>
<gene>
    <name evidence="1" type="ORF">CCY01nite_04770</name>
</gene>
<dbReference type="AlphaFoldDB" id="A0A512RET9"/>
<accession>A0A512RET9</accession>
<evidence type="ECO:0000313" key="1">
    <source>
        <dbReference type="EMBL" id="GEP94217.1"/>
    </source>
</evidence>
<dbReference type="EMBL" id="BKAU01000001">
    <property type="protein sequence ID" value="GEP94217.1"/>
    <property type="molecule type" value="Genomic_DNA"/>
</dbReference>
<dbReference type="SUPFAM" id="SSF48452">
    <property type="entry name" value="TPR-like"/>
    <property type="match status" value="1"/>
</dbReference>
<dbReference type="InterPro" id="IPR011990">
    <property type="entry name" value="TPR-like_helical_dom_sf"/>
</dbReference>
<dbReference type="Gene3D" id="1.25.40.390">
    <property type="match status" value="1"/>
</dbReference>
<dbReference type="Proteomes" id="UP000321436">
    <property type="component" value="Unassembled WGS sequence"/>
</dbReference>
<evidence type="ECO:0000313" key="2">
    <source>
        <dbReference type="Proteomes" id="UP000321436"/>
    </source>
</evidence>
<comment type="caution">
    <text evidence="1">The sequence shown here is derived from an EMBL/GenBank/DDBJ whole genome shotgun (WGS) entry which is preliminary data.</text>
</comment>
<sequence>MFDIKPEDELDVSDMYRNVYDADAAVIGIYGQFMGLAERYILLNELRGDMLEYTDNADRYLRQLSTHSVTPDNPWASPRPFYEVILNCNDVLKHFAIMHQENKLQDAEYIQRYSDVACMRAFLYLQLGIHYGEVPYVTSPLETVDALKDAGNFPRLSFNVLLDSLISATEALPYKEEYPSGTTLNITVDGYPTNKWFINKRCLLGDLHLWKGNYVQAASWYREVMETGTAGTVNGSYFSMYKLGWDSNGDIDHYIRYSRDGDETSLITNSEWRIMFEQAMNTEGFRREWVWAIPFDHKFKPANPFVKLFSPVGGDYLVKPSQSAIDNWNSQQQRTRSSAPQIPGQPYDARGLFTWREIGGQPVVMKYLYNYLNYNTNLPADILQRSGKWFLFRQTHLHMRFAEAANRTGRHRLAWGLFNSGIGGAYPAPTSNVTDYQNTLFEPYPFNFDARNSGSNGIPYYRSDWYRNIGIRARANLVSLQIPAADSLLQIEDGLINETALENGYEGTRWPDLLRIALRRNDPSFLADKIYEKLQKDGVPGAADARAKLMNQDNWYLPFDL</sequence>
<organism evidence="1 2">
    <name type="scientific">Chitinophaga cymbidii</name>
    <dbReference type="NCBI Taxonomy" id="1096750"/>
    <lineage>
        <taxon>Bacteria</taxon>
        <taxon>Pseudomonadati</taxon>
        <taxon>Bacteroidota</taxon>
        <taxon>Chitinophagia</taxon>
        <taxon>Chitinophagales</taxon>
        <taxon>Chitinophagaceae</taxon>
        <taxon>Chitinophaga</taxon>
    </lineage>
</organism>
<keyword evidence="2" id="KW-1185">Reference proteome</keyword>
<name>A0A512RET9_9BACT</name>